<comment type="function">
    <text evidence="3 12">Involved in coproporphyrin-dependent heme b biosynthesis. Catalyzes the oxidation of coproporphyrinogen III to coproporphyrin III.</text>
</comment>
<evidence type="ECO:0000313" key="15">
    <source>
        <dbReference type="Proteomes" id="UP000544110"/>
    </source>
</evidence>
<evidence type="ECO:0000256" key="10">
    <source>
        <dbReference type="ARBA" id="ARBA00023002"/>
    </source>
</evidence>
<evidence type="ECO:0000256" key="1">
    <source>
        <dbReference type="ARBA" id="ARBA00001755"/>
    </source>
</evidence>
<evidence type="ECO:0000256" key="5">
    <source>
        <dbReference type="ARBA" id="ARBA00008310"/>
    </source>
</evidence>
<dbReference type="PANTHER" id="PTHR42923">
    <property type="entry name" value="PROTOPORPHYRINOGEN OXIDASE"/>
    <property type="match status" value="1"/>
</dbReference>
<dbReference type="Gene3D" id="3.50.50.60">
    <property type="entry name" value="FAD/NAD(P)-binding domain"/>
    <property type="match status" value="1"/>
</dbReference>
<evidence type="ECO:0000256" key="3">
    <source>
        <dbReference type="ARBA" id="ARBA00002185"/>
    </source>
</evidence>
<evidence type="ECO:0000256" key="2">
    <source>
        <dbReference type="ARBA" id="ARBA00001974"/>
    </source>
</evidence>
<dbReference type="PANTHER" id="PTHR42923:SF3">
    <property type="entry name" value="PROTOPORPHYRINOGEN OXIDASE"/>
    <property type="match status" value="1"/>
</dbReference>
<evidence type="ECO:0000256" key="12">
    <source>
        <dbReference type="RuleBase" id="RU364052"/>
    </source>
</evidence>
<dbReference type="InterPro" id="IPR002937">
    <property type="entry name" value="Amino_oxidase"/>
</dbReference>
<name>A0A7Y9RZM1_9ACTN</name>
<evidence type="ECO:0000256" key="7">
    <source>
        <dbReference type="ARBA" id="ARBA00019046"/>
    </source>
</evidence>
<evidence type="ECO:0000256" key="4">
    <source>
        <dbReference type="ARBA" id="ARBA00004744"/>
    </source>
</evidence>
<evidence type="ECO:0000256" key="11">
    <source>
        <dbReference type="ARBA" id="ARBA00023133"/>
    </source>
</evidence>
<dbReference type="Pfam" id="PF01593">
    <property type="entry name" value="Amino_oxidase"/>
    <property type="match status" value="1"/>
</dbReference>
<keyword evidence="8 12" id="KW-0285">Flavoprotein</keyword>
<keyword evidence="10 12" id="KW-0560">Oxidoreductase</keyword>
<dbReference type="Proteomes" id="UP000544110">
    <property type="component" value="Unassembled WGS sequence"/>
</dbReference>
<dbReference type="Gene3D" id="1.10.3110.10">
    <property type="entry name" value="protoporphyrinogen ix oxidase, domain 3"/>
    <property type="match status" value="1"/>
</dbReference>
<dbReference type="SUPFAM" id="SSF51905">
    <property type="entry name" value="FAD/NAD(P)-binding domain"/>
    <property type="match status" value="1"/>
</dbReference>
<dbReference type="InterPro" id="IPR004572">
    <property type="entry name" value="Protoporphyrinogen_oxidase"/>
</dbReference>
<reference evidence="14 15" key="1">
    <citation type="submission" date="2020-07" db="EMBL/GenBank/DDBJ databases">
        <title>Sequencing the genomes of 1000 actinobacteria strains.</title>
        <authorList>
            <person name="Klenk H.-P."/>
        </authorList>
    </citation>
    <scope>NUCLEOTIDE SEQUENCE [LARGE SCALE GENOMIC DNA]</scope>
    <source>
        <strain evidence="14 15">DSM 24552</strain>
    </source>
</reference>
<dbReference type="GO" id="GO:0006783">
    <property type="term" value="P:heme biosynthetic process"/>
    <property type="evidence" value="ECO:0007669"/>
    <property type="project" value="UniProtKB-UniRule"/>
</dbReference>
<comment type="subcellular location">
    <subcellularLocation>
        <location evidence="12">Cytoplasm</location>
    </subcellularLocation>
</comment>
<keyword evidence="9 12" id="KW-0274">FAD</keyword>
<sequence>MSTHAREASPGSPTVVVGGGVAGLAAAHALVEAGRRVLLLEASPELGGKLRTAEVGGVAVDVGAEAMLARRPEGVALVRAAGLPVVHPAVVSSRLWVRGALRPLPRSLMGVPLDPDQLAGTGLLDDAQLARVRAERDLPPEVVGDDADATVGELVDRRFGPAVTDLLVEPLLGGVYAGHARALSARAAVPQLLTLATRGSVLAQAPGQQATHEGPVFAGVAGGVGRLPAALAAGLEATGRAELRTAATVRALRRTPEGFALVVGPTTAEEEVRAAAVVLAVPPAAAARLLREVAPLAADEVGGVETASVAVVTLAYRAADALPLLGEDASGFLVPPVEGRAVKASTFSYAKWAWVREAGRGAGPGGEDLVHLRTSLGRHGEETALQADDAALVRASRDDLRAATGLDAVPVDTHVQRWGGGLPQYALGHVARVARARAAVAAVPGLAVCGAAYDGVGIPAVVASAQRAVRELEEADATRGGSAGPGTMEP</sequence>
<keyword evidence="15" id="KW-1185">Reference proteome</keyword>
<organism evidence="14 15">
    <name type="scientific">Nocardioides perillae</name>
    <dbReference type="NCBI Taxonomy" id="1119534"/>
    <lineage>
        <taxon>Bacteria</taxon>
        <taxon>Bacillati</taxon>
        <taxon>Actinomycetota</taxon>
        <taxon>Actinomycetes</taxon>
        <taxon>Propionibacteriales</taxon>
        <taxon>Nocardioidaceae</taxon>
        <taxon>Nocardioides</taxon>
    </lineage>
</organism>
<dbReference type="Gene3D" id="3.90.660.20">
    <property type="entry name" value="Protoporphyrinogen oxidase, mitochondrial, domain 2"/>
    <property type="match status" value="1"/>
</dbReference>
<dbReference type="InterPro" id="IPR050464">
    <property type="entry name" value="Zeta_carotene_desat/Oxidored"/>
</dbReference>
<feature type="domain" description="Amine oxidase" evidence="13">
    <location>
        <begin position="21"/>
        <end position="471"/>
    </location>
</feature>
<keyword evidence="12" id="KW-0963">Cytoplasm</keyword>
<dbReference type="UniPathway" id="UPA00252"/>
<keyword evidence="11 12" id="KW-0350">Heme biosynthesis</keyword>
<dbReference type="AlphaFoldDB" id="A0A7Y9RZM1"/>
<comment type="pathway">
    <text evidence="4 12">Porphyrin-containing compound metabolism; protoheme biosynthesis.</text>
</comment>
<evidence type="ECO:0000256" key="6">
    <source>
        <dbReference type="ARBA" id="ARBA00012402"/>
    </source>
</evidence>
<dbReference type="InterPro" id="IPR036188">
    <property type="entry name" value="FAD/NAD-bd_sf"/>
</dbReference>
<comment type="caution">
    <text evidence="14">The sequence shown here is derived from an EMBL/GenBank/DDBJ whole genome shotgun (WGS) entry which is preliminary data.</text>
</comment>
<dbReference type="RefSeq" id="WP_179519068.1">
    <property type="nucleotide sequence ID" value="NZ_JACCAC010000001.1"/>
</dbReference>
<comment type="similarity">
    <text evidence="5 12">Belongs to the protoporphyrinogen/coproporphyrinogen oxidase family. Coproporphyrinogen III oxidase subfamily.</text>
</comment>
<comment type="catalytic activity">
    <reaction evidence="1">
        <text>coproporphyrinogen III + 3 O2 = coproporphyrin III + 3 H2O2</text>
        <dbReference type="Rhea" id="RHEA:43436"/>
        <dbReference type="ChEBI" id="CHEBI:15379"/>
        <dbReference type="ChEBI" id="CHEBI:16240"/>
        <dbReference type="ChEBI" id="CHEBI:57309"/>
        <dbReference type="ChEBI" id="CHEBI:131725"/>
        <dbReference type="EC" id="1.3.3.15"/>
    </reaction>
    <physiologicalReaction direction="left-to-right" evidence="1">
        <dbReference type="Rhea" id="RHEA:43437"/>
    </physiologicalReaction>
</comment>
<proteinExistence type="inferred from homology"/>
<protein>
    <recommendedName>
        <fullName evidence="7 12">Coproporphyrinogen III oxidase</fullName>
        <ecNumber evidence="6 12">1.3.3.15</ecNumber>
    </recommendedName>
</protein>
<accession>A0A7Y9RZM1</accession>
<evidence type="ECO:0000256" key="8">
    <source>
        <dbReference type="ARBA" id="ARBA00022630"/>
    </source>
</evidence>
<dbReference type="GO" id="GO:0005737">
    <property type="term" value="C:cytoplasm"/>
    <property type="evidence" value="ECO:0007669"/>
    <property type="project" value="UniProtKB-SubCell"/>
</dbReference>
<dbReference type="GO" id="GO:0004729">
    <property type="term" value="F:oxygen-dependent protoporphyrinogen oxidase activity"/>
    <property type="evidence" value="ECO:0007669"/>
    <property type="project" value="UniProtKB-UniRule"/>
</dbReference>
<evidence type="ECO:0000256" key="9">
    <source>
        <dbReference type="ARBA" id="ARBA00022827"/>
    </source>
</evidence>
<dbReference type="NCBIfam" id="TIGR00562">
    <property type="entry name" value="proto_IX_ox"/>
    <property type="match status" value="1"/>
</dbReference>
<gene>
    <name evidence="14" type="ORF">BJ989_003189</name>
</gene>
<dbReference type="EC" id="1.3.3.15" evidence="6 12"/>
<dbReference type="SUPFAM" id="SSF54373">
    <property type="entry name" value="FAD-linked reductases, C-terminal domain"/>
    <property type="match status" value="1"/>
</dbReference>
<dbReference type="EMBL" id="JACCAC010000001">
    <property type="protein sequence ID" value="NYG56885.1"/>
    <property type="molecule type" value="Genomic_DNA"/>
</dbReference>
<evidence type="ECO:0000313" key="14">
    <source>
        <dbReference type="EMBL" id="NYG56885.1"/>
    </source>
</evidence>
<evidence type="ECO:0000259" key="13">
    <source>
        <dbReference type="Pfam" id="PF01593"/>
    </source>
</evidence>
<comment type="cofactor">
    <cofactor evidence="2 12">
        <name>FAD</name>
        <dbReference type="ChEBI" id="CHEBI:57692"/>
    </cofactor>
</comment>